<dbReference type="CDD" id="cd09008">
    <property type="entry name" value="MTAN"/>
    <property type="match status" value="1"/>
</dbReference>
<organism evidence="2 3">
    <name type="scientific">Gardnerella vaginalis JCP8108</name>
    <dbReference type="NCBI Taxonomy" id="1261066"/>
    <lineage>
        <taxon>Bacteria</taxon>
        <taxon>Bacillati</taxon>
        <taxon>Actinomycetota</taxon>
        <taxon>Actinomycetes</taxon>
        <taxon>Bifidobacteriales</taxon>
        <taxon>Bifidobacteriaceae</taxon>
        <taxon>Gardnerella</taxon>
    </lineage>
</organism>
<evidence type="ECO:0000313" key="2">
    <source>
        <dbReference type="EMBL" id="EPI48836.1"/>
    </source>
</evidence>
<comment type="caution">
    <text evidence="2">The sequence shown here is derived from an EMBL/GenBank/DDBJ whole genome shotgun (WGS) entry which is preliminary data.</text>
</comment>
<sequence length="305" mass="32766">MLSVSYIRCVAFFEEYFMLNNFEHSAADDFSENSKDFSHLSKLAVIVALQKEAQPILQAFCGDYKTWDSYGVTFIQGKIASNSKGENPTLTICVAGMGKSAAAAAAQALIIESNPQVLIFSGIAGALNPRLSVGDIVIGKNLHYLETNTQIIAECAPYKSVFESDPKLCDLAAKEAELLGFRLEKSLEESSSVAGDLSSDFKQNESNVNSAAYVCGNIATSDQFNTDPDILDTVRATVFGDCEEMEGAAAAHIAAKNGVPFLAIRSMSNRCGESYESVDSHKDDLVLAANQAGSLTLRVLKTLVK</sequence>
<dbReference type="EMBL" id="ATJJ01000024">
    <property type="protein sequence ID" value="EPI48836.1"/>
    <property type="molecule type" value="Genomic_DNA"/>
</dbReference>
<feature type="domain" description="Nucleoside phosphorylase" evidence="1">
    <location>
        <begin position="42"/>
        <end position="301"/>
    </location>
</feature>
<dbReference type="GO" id="GO:0019284">
    <property type="term" value="P:L-methionine salvage from S-adenosylmethionine"/>
    <property type="evidence" value="ECO:0007669"/>
    <property type="project" value="TreeGrafter"/>
</dbReference>
<dbReference type="AlphaFoldDB" id="S4GTH7"/>
<accession>S4GTH7</accession>
<dbReference type="InterPro" id="IPR035994">
    <property type="entry name" value="Nucleoside_phosphorylase_sf"/>
</dbReference>
<dbReference type="PANTHER" id="PTHR46832:SF1">
    <property type="entry name" value="5'-METHYLTHIOADENOSINE_S-ADENOSYLHOMOCYSTEINE NUCLEOSIDASE"/>
    <property type="match status" value="1"/>
</dbReference>
<evidence type="ECO:0000259" key="1">
    <source>
        <dbReference type="Pfam" id="PF01048"/>
    </source>
</evidence>
<dbReference type="GO" id="GO:0005829">
    <property type="term" value="C:cytosol"/>
    <property type="evidence" value="ECO:0007669"/>
    <property type="project" value="TreeGrafter"/>
</dbReference>
<dbReference type="InterPro" id="IPR000845">
    <property type="entry name" value="Nucleoside_phosphorylase_d"/>
</dbReference>
<dbReference type="PATRIC" id="fig|1261066.4.peg.477"/>
<dbReference type="Proteomes" id="UP000014521">
    <property type="component" value="Unassembled WGS sequence"/>
</dbReference>
<protein>
    <submittedName>
        <fullName evidence="2">Putative MTA/SAH nucleosidase</fullName>
    </submittedName>
</protein>
<dbReference type="SUPFAM" id="SSF53167">
    <property type="entry name" value="Purine and uridine phosphorylases"/>
    <property type="match status" value="1"/>
</dbReference>
<dbReference type="PANTHER" id="PTHR46832">
    <property type="entry name" value="5'-METHYLTHIOADENOSINE/S-ADENOSYLHOMOCYSTEINE NUCLEOSIDASE"/>
    <property type="match status" value="1"/>
</dbReference>
<evidence type="ECO:0000313" key="3">
    <source>
        <dbReference type="Proteomes" id="UP000014521"/>
    </source>
</evidence>
<dbReference type="Pfam" id="PF01048">
    <property type="entry name" value="PNP_UDP_1"/>
    <property type="match status" value="1"/>
</dbReference>
<reference evidence="2 3" key="1">
    <citation type="submission" date="2013-06" db="EMBL/GenBank/DDBJ databases">
        <authorList>
            <person name="Weinstock G."/>
            <person name="Sodergren E."/>
            <person name="Lobos E.A."/>
            <person name="Fulton L."/>
            <person name="Fulton R."/>
            <person name="Courtney L."/>
            <person name="Fronick C."/>
            <person name="O'Laughlin M."/>
            <person name="Godfrey J."/>
            <person name="Wilson R.M."/>
            <person name="Miner T."/>
            <person name="Farmer C."/>
            <person name="Delehaunty K."/>
            <person name="Cordes M."/>
            <person name="Minx P."/>
            <person name="Tomlinson C."/>
            <person name="Chen J."/>
            <person name="Wollam A."/>
            <person name="Pepin K.H."/>
            <person name="Bhonagiri V."/>
            <person name="Zhang X."/>
            <person name="Warren W."/>
            <person name="Mitreva M."/>
            <person name="Mardis E.R."/>
            <person name="Wilson R.K."/>
        </authorList>
    </citation>
    <scope>NUCLEOTIDE SEQUENCE [LARGE SCALE GENOMIC DNA]</scope>
    <source>
        <strain evidence="2 3">JCP8108</strain>
    </source>
</reference>
<proteinExistence type="predicted"/>
<dbReference type="HOGENOM" id="CLU_031248_2_0_11"/>
<gene>
    <name evidence="2" type="ORF">HMPREF1581_00515</name>
</gene>
<name>S4GTH7_GARVA</name>
<dbReference type="GO" id="GO:0009116">
    <property type="term" value="P:nucleoside metabolic process"/>
    <property type="evidence" value="ECO:0007669"/>
    <property type="project" value="InterPro"/>
</dbReference>
<dbReference type="GO" id="GO:0008782">
    <property type="term" value="F:adenosylhomocysteine nucleosidase activity"/>
    <property type="evidence" value="ECO:0007669"/>
    <property type="project" value="TreeGrafter"/>
</dbReference>
<dbReference type="GO" id="GO:0008930">
    <property type="term" value="F:methylthioadenosine nucleosidase activity"/>
    <property type="evidence" value="ECO:0007669"/>
    <property type="project" value="TreeGrafter"/>
</dbReference>
<dbReference type="Gene3D" id="3.40.50.1580">
    <property type="entry name" value="Nucleoside phosphorylase domain"/>
    <property type="match status" value="1"/>
</dbReference>